<dbReference type="GO" id="GO:0008422">
    <property type="term" value="F:beta-glucosidase activity"/>
    <property type="evidence" value="ECO:0007669"/>
    <property type="project" value="TreeGrafter"/>
</dbReference>
<evidence type="ECO:0000313" key="6">
    <source>
        <dbReference type="EMBL" id="KAG5538999.1"/>
    </source>
</evidence>
<dbReference type="Pfam" id="PF00232">
    <property type="entry name" value="Glyco_hydro_1"/>
    <property type="match status" value="1"/>
</dbReference>
<keyword evidence="3" id="KW-0326">Glycosidase</keyword>
<organism evidence="6 7">
    <name type="scientific">Rhododendron griersonianum</name>
    <dbReference type="NCBI Taxonomy" id="479676"/>
    <lineage>
        <taxon>Eukaryota</taxon>
        <taxon>Viridiplantae</taxon>
        <taxon>Streptophyta</taxon>
        <taxon>Embryophyta</taxon>
        <taxon>Tracheophyta</taxon>
        <taxon>Spermatophyta</taxon>
        <taxon>Magnoliopsida</taxon>
        <taxon>eudicotyledons</taxon>
        <taxon>Gunneridae</taxon>
        <taxon>Pentapetalae</taxon>
        <taxon>asterids</taxon>
        <taxon>Ericales</taxon>
        <taxon>Ericaceae</taxon>
        <taxon>Ericoideae</taxon>
        <taxon>Rhodoreae</taxon>
        <taxon>Rhododendron</taxon>
    </lineage>
</organism>
<proteinExistence type="inferred from homology"/>
<dbReference type="PANTHER" id="PTHR10353:SF137">
    <property type="entry name" value="MYROSINASE 3-RELATED"/>
    <property type="match status" value="1"/>
</dbReference>
<feature type="chain" id="PRO_5043910672" evidence="5">
    <location>
        <begin position="22"/>
        <end position="216"/>
    </location>
</feature>
<gene>
    <name evidence="6" type="ORF">RHGRI_019525</name>
</gene>
<dbReference type="AlphaFoldDB" id="A0AAV6JKA8"/>
<dbReference type="Proteomes" id="UP000823749">
    <property type="component" value="Chromosome 7"/>
</dbReference>
<dbReference type="Gene3D" id="3.20.20.80">
    <property type="entry name" value="Glycosidases"/>
    <property type="match status" value="1"/>
</dbReference>
<dbReference type="SUPFAM" id="SSF51445">
    <property type="entry name" value="(Trans)glycosidases"/>
    <property type="match status" value="1"/>
</dbReference>
<evidence type="ECO:0000256" key="2">
    <source>
        <dbReference type="ARBA" id="ARBA00022801"/>
    </source>
</evidence>
<dbReference type="PANTHER" id="PTHR10353">
    <property type="entry name" value="GLYCOSYL HYDROLASE"/>
    <property type="match status" value="1"/>
</dbReference>
<evidence type="ECO:0000256" key="5">
    <source>
        <dbReference type="SAM" id="SignalP"/>
    </source>
</evidence>
<evidence type="ECO:0000256" key="4">
    <source>
        <dbReference type="RuleBase" id="RU003690"/>
    </source>
</evidence>
<reference evidence="6" key="1">
    <citation type="submission" date="2020-08" db="EMBL/GenBank/DDBJ databases">
        <title>Plant Genome Project.</title>
        <authorList>
            <person name="Zhang R.-G."/>
        </authorList>
    </citation>
    <scope>NUCLEOTIDE SEQUENCE</scope>
    <source>
        <strain evidence="6">WSP0</strain>
        <tissue evidence="6">Leaf</tissue>
    </source>
</reference>
<dbReference type="InterPro" id="IPR017853">
    <property type="entry name" value="GH"/>
</dbReference>
<sequence>MALQGYHFWGILVLMIKYSWAHDSVATEIEGAWEEGGKGLSIYDIFTHKCAGGKLSGGVNKQGVAFYNNLINELIANGSILCVQPPYLYCMGDANNVTTKEGVKDYLGIYFYRRHLGAVQNAIKNASQVYGNPAAHVLKNQGARSIFIPDESYSSLGNRIPDLPRFQRRVIRRRLEHDEENNRSPTAASISCASTNGGGSPLFPAMIKFGLQLLFG</sequence>
<comment type="similarity">
    <text evidence="1 4">Belongs to the glycosyl hydrolase 1 family.</text>
</comment>
<dbReference type="InterPro" id="IPR001360">
    <property type="entry name" value="Glyco_hydro_1"/>
</dbReference>
<evidence type="ECO:0000256" key="1">
    <source>
        <dbReference type="ARBA" id="ARBA00010838"/>
    </source>
</evidence>
<protein>
    <submittedName>
        <fullName evidence="6">Uncharacterized protein</fullName>
    </submittedName>
</protein>
<evidence type="ECO:0000256" key="3">
    <source>
        <dbReference type="ARBA" id="ARBA00023295"/>
    </source>
</evidence>
<name>A0AAV6JKA8_9ERIC</name>
<accession>A0AAV6JKA8</accession>
<dbReference type="GO" id="GO:0005975">
    <property type="term" value="P:carbohydrate metabolic process"/>
    <property type="evidence" value="ECO:0007669"/>
    <property type="project" value="InterPro"/>
</dbReference>
<dbReference type="EMBL" id="JACTNZ010000007">
    <property type="protein sequence ID" value="KAG5538999.1"/>
    <property type="molecule type" value="Genomic_DNA"/>
</dbReference>
<keyword evidence="5" id="KW-0732">Signal</keyword>
<keyword evidence="2" id="KW-0378">Hydrolase</keyword>
<evidence type="ECO:0000313" key="7">
    <source>
        <dbReference type="Proteomes" id="UP000823749"/>
    </source>
</evidence>
<comment type="caution">
    <text evidence="6">The sequence shown here is derived from an EMBL/GenBank/DDBJ whole genome shotgun (WGS) entry which is preliminary data.</text>
</comment>
<keyword evidence="7" id="KW-1185">Reference proteome</keyword>
<feature type="signal peptide" evidence="5">
    <location>
        <begin position="1"/>
        <end position="21"/>
    </location>
</feature>